<dbReference type="EMBL" id="VYGV01000007">
    <property type="protein sequence ID" value="NWF45828.1"/>
    <property type="molecule type" value="Genomic_DNA"/>
</dbReference>
<dbReference type="RefSeq" id="WP_177135712.1">
    <property type="nucleotide sequence ID" value="NZ_JAGPWB010000047.1"/>
</dbReference>
<name>A0A7Y8GXG6_9BURK</name>
<proteinExistence type="predicted"/>
<evidence type="ECO:0000313" key="1">
    <source>
        <dbReference type="EMBL" id="NWF45828.1"/>
    </source>
</evidence>
<organism evidence="1 2">
    <name type="scientific">Hydrogenophaga aromaticivorans</name>
    <dbReference type="NCBI Taxonomy" id="2610898"/>
    <lineage>
        <taxon>Bacteria</taxon>
        <taxon>Pseudomonadati</taxon>
        <taxon>Pseudomonadota</taxon>
        <taxon>Betaproteobacteria</taxon>
        <taxon>Burkholderiales</taxon>
        <taxon>Comamonadaceae</taxon>
        <taxon>Hydrogenophaga</taxon>
    </lineage>
</organism>
<protein>
    <submittedName>
        <fullName evidence="1">Uncharacterized protein</fullName>
    </submittedName>
</protein>
<sequence>MGLLDKFFGGKVDYPPLPAGNEALAQLDEMKAPLEELAHKVHDHLEVVPAEHEAFVFLGKPPKNFGIAWIHDGKVTGLKEFAEEHHLTQVEVGKMIVRLGEAYQHASETPRYSAEFGGKQMVVIPSQGLEQEMHQIMANTLH</sequence>
<evidence type="ECO:0000313" key="2">
    <source>
        <dbReference type="Proteomes" id="UP000545507"/>
    </source>
</evidence>
<comment type="caution">
    <text evidence="1">The sequence shown here is derived from an EMBL/GenBank/DDBJ whole genome shotgun (WGS) entry which is preliminary data.</text>
</comment>
<gene>
    <name evidence="1" type="ORF">F3K02_11285</name>
</gene>
<dbReference type="Proteomes" id="UP000545507">
    <property type="component" value="Unassembled WGS sequence"/>
</dbReference>
<keyword evidence="2" id="KW-1185">Reference proteome</keyword>
<dbReference type="AlphaFoldDB" id="A0A7Y8GXG6"/>
<reference evidence="1 2" key="1">
    <citation type="submission" date="2019-09" db="EMBL/GenBank/DDBJ databases">
        <title>Hydrogenophaga aromatica sp. nov., isolated from a para-xylene-degrading enrichment culture.</title>
        <authorList>
            <person name="Tancsics A."/>
            <person name="Banerjee S."/>
        </authorList>
    </citation>
    <scope>NUCLEOTIDE SEQUENCE [LARGE SCALE GENOMIC DNA]</scope>
    <source>
        <strain evidence="1 2">D2P1</strain>
    </source>
</reference>
<accession>A0A7Y8GXG6</accession>